<organism evidence="3 4">
    <name type="scientific">Halomonas salipaludis</name>
    <dbReference type="NCBI Taxonomy" id="2032625"/>
    <lineage>
        <taxon>Bacteria</taxon>
        <taxon>Pseudomonadati</taxon>
        <taxon>Pseudomonadota</taxon>
        <taxon>Gammaproteobacteria</taxon>
        <taxon>Oceanospirillales</taxon>
        <taxon>Halomonadaceae</taxon>
        <taxon>Halomonas</taxon>
    </lineage>
</organism>
<feature type="transmembrane region" description="Helical" evidence="1">
    <location>
        <begin position="188"/>
        <end position="212"/>
    </location>
</feature>
<feature type="domain" description="EamA" evidence="2">
    <location>
        <begin position="19"/>
        <end position="149"/>
    </location>
</feature>
<feature type="transmembrane region" description="Helical" evidence="1">
    <location>
        <begin position="287"/>
        <end position="306"/>
    </location>
</feature>
<feature type="transmembrane region" description="Helical" evidence="1">
    <location>
        <begin position="104"/>
        <end position="126"/>
    </location>
</feature>
<comment type="caution">
    <text evidence="3">The sequence shown here is derived from an EMBL/GenBank/DDBJ whole genome shotgun (WGS) entry which is preliminary data.</text>
</comment>
<dbReference type="Pfam" id="PF00892">
    <property type="entry name" value="EamA"/>
    <property type="match status" value="1"/>
</dbReference>
<dbReference type="GO" id="GO:0016020">
    <property type="term" value="C:membrane"/>
    <property type="evidence" value="ECO:0007669"/>
    <property type="project" value="InterPro"/>
</dbReference>
<feature type="transmembrane region" description="Helical" evidence="1">
    <location>
        <begin position="232"/>
        <end position="249"/>
    </location>
</feature>
<feature type="transmembrane region" description="Helical" evidence="1">
    <location>
        <begin position="76"/>
        <end position="98"/>
    </location>
</feature>
<dbReference type="Proteomes" id="UP000217771">
    <property type="component" value="Unassembled WGS sequence"/>
</dbReference>
<dbReference type="OrthoDB" id="148351at2"/>
<evidence type="ECO:0000259" key="2">
    <source>
        <dbReference type="Pfam" id="PF00892"/>
    </source>
</evidence>
<feature type="transmembrane region" description="Helical" evidence="1">
    <location>
        <begin position="155"/>
        <end position="176"/>
    </location>
</feature>
<keyword evidence="1" id="KW-0472">Membrane</keyword>
<name>A0A2A2EQS4_9GAMM</name>
<dbReference type="AlphaFoldDB" id="A0A2A2EQS4"/>
<feature type="transmembrane region" description="Helical" evidence="1">
    <location>
        <begin position="261"/>
        <end position="281"/>
    </location>
</feature>
<evidence type="ECO:0000256" key="1">
    <source>
        <dbReference type="SAM" id="Phobius"/>
    </source>
</evidence>
<dbReference type="EMBL" id="NSKB01000006">
    <property type="protein sequence ID" value="PAU75466.1"/>
    <property type="molecule type" value="Genomic_DNA"/>
</dbReference>
<dbReference type="Gene3D" id="1.10.3730.20">
    <property type="match status" value="1"/>
</dbReference>
<evidence type="ECO:0000313" key="4">
    <source>
        <dbReference type="Proteomes" id="UP000217771"/>
    </source>
</evidence>
<proteinExistence type="predicted"/>
<keyword evidence="4" id="KW-1185">Reference proteome</keyword>
<dbReference type="InterPro" id="IPR037185">
    <property type="entry name" value="EmrE-like"/>
</dbReference>
<reference evidence="3 4" key="1">
    <citation type="submission" date="2017-08" db="EMBL/GenBank/DDBJ databases">
        <title>Halomonas alkalisoli sp. nov., isolated from saline alkaline soil.</title>
        <authorList>
            <person name="Wang D."/>
            <person name="Zhang G."/>
        </authorList>
    </citation>
    <scope>NUCLEOTIDE SEQUENCE [LARGE SCALE GENOMIC DNA]</scope>
    <source>
        <strain evidence="3 4">WRN001</strain>
    </source>
</reference>
<feature type="transmembrane region" description="Helical" evidence="1">
    <location>
        <begin position="133"/>
        <end position="149"/>
    </location>
</feature>
<keyword evidence="1" id="KW-0812">Transmembrane</keyword>
<feature type="transmembrane region" description="Helical" evidence="1">
    <location>
        <begin position="46"/>
        <end position="64"/>
    </location>
</feature>
<gene>
    <name evidence="3" type="ORF">CK498_16165</name>
</gene>
<dbReference type="PANTHER" id="PTHR22911:SF103">
    <property type="entry name" value="BLR2811 PROTEIN"/>
    <property type="match status" value="1"/>
</dbReference>
<accession>A0A2A2EQS4</accession>
<dbReference type="PANTHER" id="PTHR22911">
    <property type="entry name" value="ACYL-MALONYL CONDENSING ENZYME-RELATED"/>
    <property type="match status" value="1"/>
</dbReference>
<dbReference type="SUPFAM" id="SSF103481">
    <property type="entry name" value="Multidrug resistance efflux transporter EmrE"/>
    <property type="match status" value="2"/>
</dbReference>
<keyword evidence="1" id="KW-1133">Transmembrane helix</keyword>
<protein>
    <submittedName>
        <fullName evidence="3">EamA family transporter</fullName>
    </submittedName>
</protein>
<dbReference type="InterPro" id="IPR000620">
    <property type="entry name" value="EamA_dom"/>
</dbReference>
<evidence type="ECO:0000313" key="3">
    <source>
        <dbReference type="EMBL" id="PAU75466.1"/>
    </source>
</evidence>
<sequence>MGRSGLNKKALLDRAGANGPVMILCATALMAFQDAMVKIMSADLPLWQLFLTRSMIALPALLILSREKSSTVLRAALAPWALLRSCLIVAMYVAFYAALPILDLSIVAACYYMGPIIIVLLSAIFLREPVRPGQIVAIGMAFCGVLIIVQPTGEAFSAAALIPLASALCYAIAAVVTRGYTSAAGPWALTVSVNIAFIVIGGTGIGVLKVFAPDPVYPFLMRIWVPLGNETFASLAVLAAISIGIHLALARAYQAGPMTAVASLDYSYLLFAALWAFILFGTVPESMIVAGTGLITAAGMWITLGYRKRRG</sequence>
<dbReference type="RefSeq" id="WP_095621892.1">
    <property type="nucleotide sequence ID" value="NZ_NSKB01000006.1"/>
</dbReference>